<proteinExistence type="predicted"/>
<organism evidence="1 2">
    <name type="scientific">Pseudobythopirellula maris</name>
    <dbReference type="NCBI Taxonomy" id="2527991"/>
    <lineage>
        <taxon>Bacteria</taxon>
        <taxon>Pseudomonadati</taxon>
        <taxon>Planctomycetota</taxon>
        <taxon>Planctomycetia</taxon>
        <taxon>Pirellulales</taxon>
        <taxon>Lacipirellulaceae</taxon>
        <taxon>Pseudobythopirellula</taxon>
    </lineage>
</organism>
<name>A0A5C5ZP35_9BACT</name>
<protein>
    <recommendedName>
        <fullName evidence="3">Pseudopilin GspJ</fullName>
    </recommendedName>
</protein>
<reference evidence="1 2" key="1">
    <citation type="submission" date="2019-02" db="EMBL/GenBank/DDBJ databases">
        <title>Deep-cultivation of Planctomycetes and their phenomic and genomic characterization uncovers novel biology.</title>
        <authorList>
            <person name="Wiegand S."/>
            <person name="Jogler M."/>
            <person name="Boedeker C."/>
            <person name="Pinto D."/>
            <person name="Vollmers J."/>
            <person name="Rivas-Marin E."/>
            <person name="Kohn T."/>
            <person name="Peeters S.H."/>
            <person name="Heuer A."/>
            <person name="Rast P."/>
            <person name="Oberbeckmann S."/>
            <person name="Bunk B."/>
            <person name="Jeske O."/>
            <person name="Meyerdierks A."/>
            <person name="Storesund J.E."/>
            <person name="Kallscheuer N."/>
            <person name="Luecker S."/>
            <person name="Lage O.M."/>
            <person name="Pohl T."/>
            <person name="Merkel B.J."/>
            <person name="Hornburger P."/>
            <person name="Mueller R.-W."/>
            <person name="Bruemmer F."/>
            <person name="Labrenz M."/>
            <person name="Spormann A.M."/>
            <person name="Op Den Camp H."/>
            <person name="Overmann J."/>
            <person name="Amann R."/>
            <person name="Jetten M.S.M."/>
            <person name="Mascher T."/>
            <person name="Medema M.H."/>
            <person name="Devos D.P."/>
            <person name="Kaster A.-K."/>
            <person name="Ovreas L."/>
            <person name="Rohde M."/>
            <person name="Galperin M.Y."/>
            <person name="Jogler C."/>
        </authorList>
    </citation>
    <scope>NUCLEOTIDE SEQUENCE [LARGE SCALE GENOMIC DNA]</scope>
    <source>
        <strain evidence="1 2">Mal64</strain>
    </source>
</reference>
<gene>
    <name evidence="1" type="ORF">Mal64_23960</name>
</gene>
<comment type="caution">
    <text evidence="1">The sequence shown here is derived from an EMBL/GenBank/DDBJ whole genome shotgun (WGS) entry which is preliminary data.</text>
</comment>
<dbReference type="RefSeq" id="WP_146400367.1">
    <property type="nucleotide sequence ID" value="NZ_SJPQ01000002.1"/>
</dbReference>
<evidence type="ECO:0000313" key="1">
    <source>
        <dbReference type="EMBL" id="TWT88906.1"/>
    </source>
</evidence>
<accession>A0A5C5ZP35</accession>
<sequence>MTRRKLSTKPAAQRRGISLLEVVVAAALVGAVLVGSMAALGNSVRSRLAAAEQAAGPLLADSLLAEIMEQLYNDPQGVADYLGRGGSESASERSAWNDVDDYTGWSATPPQTKAGAELTQYDGWTRAVTVRYADPFDHDQLNSDNGLKKIVVTVTAPDGAVTTRIAYRSAWGALEQAPAADSTVVTRIDLSLDLDAYEAATTSTPLLNHVRDPNE</sequence>
<keyword evidence="2" id="KW-1185">Reference proteome</keyword>
<dbReference type="InterPro" id="IPR012902">
    <property type="entry name" value="N_methyl_site"/>
</dbReference>
<dbReference type="Proteomes" id="UP000315440">
    <property type="component" value="Unassembled WGS sequence"/>
</dbReference>
<dbReference type="PROSITE" id="PS00409">
    <property type="entry name" value="PROKAR_NTER_METHYL"/>
    <property type="match status" value="1"/>
</dbReference>
<evidence type="ECO:0000313" key="2">
    <source>
        <dbReference type="Proteomes" id="UP000315440"/>
    </source>
</evidence>
<dbReference type="OrthoDB" id="260065at2"/>
<dbReference type="EMBL" id="SJPQ01000002">
    <property type="protein sequence ID" value="TWT88906.1"/>
    <property type="molecule type" value="Genomic_DNA"/>
</dbReference>
<evidence type="ECO:0008006" key="3">
    <source>
        <dbReference type="Google" id="ProtNLM"/>
    </source>
</evidence>
<dbReference type="AlphaFoldDB" id="A0A5C5ZP35"/>